<dbReference type="InterPro" id="IPR006059">
    <property type="entry name" value="SBP"/>
</dbReference>
<evidence type="ECO:0000256" key="4">
    <source>
        <dbReference type="ARBA" id="ARBA00022764"/>
    </source>
</evidence>
<dbReference type="AlphaFoldDB" id="A0A9X7I2Y2"/>
<dbReference type="CDD" id="cd13659">
    <property type="entry name" value="PBP2_PotF"/>
    <property type="match status" value="1"/>
</dbReference>
<dbReference type="Pfam" id="PF13416">
    <property type="entry name" value="SBP_bac_8"/>
    <property type="match status" value="1"/>
</dbReference>
<keyword evidence="7" id="KW-1185">Reference proteome</keyword>
<organism evidence="6 7">
    <name type="scientific">Neisseria perflava</name>
    <dbReference type="NCBI Taxonomy" id="33053"/>
    <lineage>
        <taxon>Bacteria</taxon>
        <taxon>Pseudomonadati</taxon>
        <taxon>Pseudomonadota</taxon>
        <taxon>Betaproteobacteria</taxon>
        <taxon>Neisseriales</taxon>
        <taxon>Neisseriaceae</taxon>
        <taxon>Neisseria</taxon>
    </lineage>
</organism>
<keyword evidence="4 5" id="KW-0574">Periplasm</keyword>
<name>A0A9X7I2Y2_NEIPE</name>
<dbReference type="PRINTS" id="PR00909">
    <property type="entry name" value="SPERMDNBNDNG"/>
</dbReference>
<dbReference type="PANTHER" id="PTHR30222">
    <property type="entry name" value="SPERMIDINE/PUTRESCINE-BINDING PERIPLASMIC PROTEIN"/>
    <property type="match status" value="1"/>
</dbReference>
<evidence type="ECO:0000313" key="6">
    <source>
        <dbReference type="EMBL" id="WOS98322.1"/>
    </source>
</evidence>
<evidence type="ECO:0000256" key="1">
    <source>
        <dbReference type="ARBA" id="ARBA00004418"/>
    </source>
</evidence>
<dbReference type="GO" id="GO:0042597">
    <property type="term" value="C:periplasmic space"/>
    <property type="evidence" value="ECO:0007669"/>
    <property type="project" value="UniProtKB-SubCell"/>
</dbReference>
<dbReference type="GO" id="GO:0015846">
    <property type="term" value="P:polyamine transport"/>
    <property type="evidence" value="ECO:0007669"/>
    <property type="project" value="InterPro"/>
</dbReference>
<evidence type="ECO:0000256" key="3">
    <source>
        <dbReference type="ARBA" id="ARBA00022729"/>
    </source>
</evidence>
<dbReference type="EMBL" id="CP136962">
    <property type="protein sequence ID" value="WOS98322.1"/>
    <property type="molecule type" value="Genomic_DNA"/>
</dbReference>
<dbReference type="SUPFAM" id="SSF53850">
    <property type="entry name" value="Periplasmic binding protein-like II"/>
    <property type="match status" value="1"/>
</dbReference>
<dbReference type="GO" id="GO:0019808">
    <property type="term" value="F:polyamine binding"/>
    <property type="evidence" value="ECO:0007669"/>
    <property type="project" value="InterPro"/>
</dbReference>
<dbReference type="Gene3D" id="3.40.190.10">
    <property type="entry name" value="Periplasmic binding protein-like II"/>
    <property type="match status" value="2"/>
</dbReference>
<sequence>MKKSLMAAAILSLVLTACSGGKETAAESSASQTQTSSSQTDKLNIYNWSDYVDPATLSAFEKNTNINVRYDYYDSNEALEAKLLTGKSGYDLVAPSIANVGRQIKAGAYQKIDKSQIPDYANIDPDLLKMMETVDPGNEYAVPYFWGINTLAINKQQVQKALGTDKLPENEWDLVFNPEYTQKLKSCGISYFDSAIEQIPLALHYLGKDPNSENPDDIKAAVDMMKKVRPDIKRFTSSGYIDDMAAGNLCVSVGYGGDLNIAKTRAKEAGNGVEVEVLAPKSGVGIWVDSLMIPRDAQNVANAHKYINHTLNPETAAKNGNYVTYAPASRPARDLMDEKYTSDESIFPSKELMEKSFIVSPKSTDASKLSVRLWQALKAGR</sequence>
<dbReference type="PIRSF" id="PIRSF019574">
    <property type="entry name" value="Periplasmic_polyamine_BP"/>
    <property type="match status" value="1"/>
</dbReference>
<dbReference type="PANTHER" id="PTHR30222:SF12">
    <property type="entry name" value="NORSPERMIDINE SENSOR"/>
    <property type="match status" value="1"/>
</dbReference>
<reference evidence="7" key="1">
    <citation type="submission" date="2017-12" db="EMBL/GenBank/DDBJ databases">
        <title>Phylogenetic diversity of female urinary microbiome.</title>
        <authorList>
            <person name="Thomas-White K."/>
            <person name="Wolfe A.J."/>
        </authorList>
    </citation>
    <scope>NUCLEOTIDE SEQUENCE [LARGE SCALE GENOMIC DNA]</scope>
    <source>
        <strain evidence="7">UMB0023</strain>
    </source>
</reference>
<evidence type="ECO:0000256" key="2">
    <source>
        <dbReference type="ARBA" id="ARBA00022448"/>
    </source>
</evidence>
<evidence type="ECO:0000256" key="5">
    <source>
        <dbReference type="PIRNR" id="PIRNR019574"/>
    </source>
</evidence>
<dbReference type="InterPro" id="IPR001188">
    <property type="entry name" value="Sperm_putr-bd"/>
</dbReference>
<reference evidence="6 7" key="2">
    <citation type="submission" date="2023-10" db="EMBL/GenBank/DDBJ databases">
        <authorList>
            <person name="Choi B."/>
        </authorList>
    </citation>
    <scope>NUCLEOTIDE SEQUENCE [LARGE SCALE GENOMIC DNA]</scope>
    <source>
        <strain evidence="6 7">UMB0023</strain>
    </source>
</reference>
<gene>
    <name evidence="6" type="ORF">CYJ98_001330</name>
</gene>
<comment type="subcellular location">
    <subcellularLocation>
        <location evidence="1 5">Periplasm</location>
    </subcellularLocation>
</comment>
<comment type="function">
    <text evidence="5">Required for the activity of the bacterial periplasmic transport system of putrescine.</text>
</comment>
<proteinExistence type="inferred from homology"/>
<protein>
    <recommendedName>
        <fullName evidence="5">Putrescine-binding periplasmic protein</fullName>
    </recommendedName>
</protein>
<evidence type="ECO:0000313" key="7">
    <source>
        <dbReference type="Proteomes" id="UP000234781"/>
    </source>
</evidence>
<dbReference type="RefSeq" id="WP_101756394.1">
    <property type="nucleotide sequence ID" value="NZ_CP136962.1"/>
</dbReference>
<keyword evidence="3" id="KW-0732">Signal</keyword>
<dbReference type="Proteomes" id="UP000234781">
    <property type="component" value="Chromosome"/>
</dbReference>
<keyword evidence="2 5" id="KW-0813">Transport</keyword>
<accession>A0A9X7I2Y2</accession>
<comment type="similarity">
    <text evidence="5">Belongs to the bacterial solute-binding protein PotD/PotF family.</text>
</comment>
<dbReference type="PROSITE" id="PS51257">
    <property type="entry name" value="PROKAR_LIPOPROTEIN"/>
    <property type="match status" value="1"/>
</dbReference>